<dbReference type="KEGG" id="vg:35381877"/>
<dbReference type="Pfam" id="PF09414">
    <property type="entry name" value="RNA_ligase"/>
    <property type="match status" value="1"/>
</dbReference>
<proteinExistence type="predicted"/>
<keyword evidence="3" id="KW-1185">Reference proteome</keyword>
<name>A0A2I2L3D5_9VIRU</name>
<dbReference type="InterPro" id="IPR021122">
    <property type="entry name" value="RNA_ligase_dom_REL/Rnl2"/>
</dbReference>
<dbReference type="EMBL" id="LT906555">
    <property type="protein sequence ID" value="SNW62027.1"/>
    <property type="molecule type" value="Genomic_DNA"/>
</dbReference>
<protein>
    <submittedName>
        <fullName evidence="2">RNA ligase</fullName>
    </submittedName>
</protein>
<dbReference type="GO" id="GO:0016874">
    <property type="term" value="F:ligase activity"/>
    <property type="evidence" value="ECO:0007669"/>
    <property type="project" value="UniProtKB-KW"/>
</dbReference>
<feature type="domain" description="RNA ligase" evidence="1">
    <location>
        <begin position="27"/>
        <end position="191"/>
    </location>
</feature>
<dbReference type="Proteomes" id="UP000236316">
    <property type="component" value="Segment"/>
</dbReference>
<dbReference type="GeneID" id="35381877"/>
<evidence type="ECO:0000259" key="1">
    <source>
        <dbReference type="Pfam" id="PF09414"/>
    </source>
</evidence>
<keyword evidence="2" id="KW-0436">Ligase</keyword>
<evidence type="ECO:0000313" key="3">
    <source>
        <dbReference type="Proteomes" id="UP000236316"/>
    </source>
</evidence>
<dbReference type="RefSeq" id="YP_009448329.1">
    <property type="nucleotide sequence ID" value="NC_036594.1"/>
</dbReference>
<sequence>METKYPPIGHLSNNDKFKTLTERNVQMYIEEKIDGSQLSFYLVDDKLKFVCKGKEIEPGNISFNKTILLLEHHLINNRLNDNYIYHGEALSKKRHNVIKYSRLPKCCIVIYDIYDIKTREWLDYNKKKEECNRLGLECVKLLYMNDKVETNMIDKCNELINKIEDGTLYSQLSTDDNKCNMEGVVLKHHNFYDQRKEKTSAVKLKLVSENFKERHKKPEVKDRTISWDNEIGNEVTELLKEYGLQFNTEARFRKAYQRVRDNGEKITYDAVVRDLDVDFDKEYMKETMVYLYAHLSQVIKRYGRSSLSEWYKNQTLI</sequence>
<gene>
    <name evidence="2" type="ORF">ORPV_123</name>
</gene>
<accession>A0A2I2L3D5</accession>
<organism evidence="2">
    <name type="scientific">Orpheovirus IHUMI-LCC2</name>
    <dbReference type="NCBI Taxonomy" id="2023057"/>
    <lineage>
        <taxon>Viruses</taxon>
        <taxon>Varidnaviria</taxon>
        <taxon>Bamfordvirae</taxon>
        <taxon>Nucleocytoviricota</taxon>
        <taxon>Megaviricetes</taxon>
        <taxon>Pimascovirales</taxon>
        <taxon>Ocovirineae</taxon>
        <taxon>Orpheoviridae</taxon>
        <taxon>Alphaorpheovirus</taxon>
        <taxon>Alphaorpheovirus massiliense</taxon>
    </lineage>
</organism>
<dbReference type="SUPFAM" id="SSF56091">
    <property type="entry name" value="DNA ligase/mRNA capping enzyme, catalytic domain"/>
    <property type="match status" value="1"/>
</dbReference>
<evidence type="ECO:0000313" key="2">
    <source>
        <dbReference type="EMBL" id="SNW62027.1"/>
    </source>
</evidence>
<dbReference type="Gene3D" id="3.30.470.30">
    <property type="entry name" value="DNA ligase/mRNA capping enzyme"/>
    <property type="match status" value="1"/>
</dbReference>
<reference evidence="2" key="1">
    <citation type="submission" date="2017-08" db="EMBL/GenBank/DDBJ databases">
        <authorList>
            <consortium name="Urmite Genomes"/>
        </authorList>
    </citation>
    <scope>NUCLEOTIDE SEQUENCE [LARGE SCALE GENOMIC DNA]</scope>
    <source>
        <strain evidence="2">IHUMI-LCC2</strain>
    </source>
</reference>
<dbReference type="OrthoDB" id="23433at10239"/>